<accession>A0A2P2PS68</accession>
<protein>
    <submittedName>
        <fullName evidence="2">Uncharacterized protein</fullName>
    </submittedName>
</protein>
<evidence type="ECO:0000256" key="1">
    <source>
        <dbReference type="SAM" id="MobiDB-lite"/>
    </source>
</evidence>
<proteinExistence type="predicted"/>
<organism evidence="2">
    <name type="scientific">Rhizophora mucronata</name>
    <name type="common">Asiatic mangrove</name>
    <dbReference type="NCBI Taxonomy" id="61149"/>
    <lineage>
        <taxon>Eukaryota</taxon>
        <taxon>Viridiplantae</taxon>
        <taxon>Streptophyta</taxon>
        <taxon>Embryophyta</taxon>
        <taxon>Tracheophyta</taxon>
        <taxon>Spermatophyta</taxon>
        <taxon>Magnoliopsida</taxon>
        <taxon>eudicotyledons</taxon>
        <taxon>Gunneridae</taxon>
        <taxon>Pentapetalae</taxon>
        <taxon>rosids</taxon>
        <taxon>fabids</taxon>
        <taxon>Malpighiales</taxon>
        <taxon>Rhizophoraceae</taxon>
        <taxon>Rhizophora</taxon>
    </lineage>
</organism>
<feature type="region of interest" description="Disordered" evidence="1">
    <location>
        <begin position="1"/>
        <end position="22"/>
    </location>
</feature>
<evidence type="ECO:0000313" key="2">
    <source>
        <dbReference type="EMBL" id="MBX57588.1"/>
    </source>
</evidence>
<dbReference type="EMBL" id="GGEC01077104">
    <property type="protein sequence ID" value="MBX57588.1"/>
    <property type="molecule type" value="Transcribed_RNA"/>
</dbReference>
<dbReference type="AlphaFoldDB" id="A0A2P2PS68"/>
<reference evidence="2" key="1">
    <citation type="submission" date="2018-02" db="EMBL/GenBank/DDBJ databases">
        <title>Rhizophora mucronata_Transcriptome.</title>
        <authorList>
            <person name="Meera S.P."/>
            <person name="Sreeshan A."/>
            <person name="Augustine A."/>
        </authorList>
    </citation>
    <scope>NUCLEOTIDE SEQUENCE</scope>
    <source>
        <tissue evidence="2">Leaf</tissue>
    </source>
</reference>
<name>A0A2P2PS68_RHIMU</name>
<sequence length="22" mass="2429">MTGLRVPERFIAFKSSDQTTGS</sequence>